<evidence type="ECO:0000313" key="2">
    <source>
        <dbReference type="Proteomes" id="UP001222027"/>
    </source>
</evidence>
<name>A0AAV8QEW8_ENSVE</name>
<dbReference type="AlphaFoldDB" id="A0AAV8QEW8"/>
<accession>A0AAV8QEW8</accession>
<protein>
    <submittedName>
        <fullName evidence="1">Uncharacterized protein</fullName>
    </submittedName>
</protein>
<dbReference type="Proteomes" id="UP001222027">
    <property type="component" value="Unassembled WGS sequence"/>
</dbReference>
<comment type="caution">
    <text evidence="1">The sequence shown here is derived from an EMBL/GenBank/DDBJ whole genome shotgun (WGS) entry which is preliminary data.</text>
</comment>
<reference evidence="1 2" key="1">
    <citation type="submission" date="2022-12" db="EMBL/GenBank/DDBJ databases">
        <title>Chromosome-scale assembly of the Ensete ventricosum genome.</title>
        <authorList>
            <person name="Dussert Y."/>
            <person name="Stocks J."/>
            <person name="Wendawek A."/>
            <person name="Woldeyes F."/>
            <person name="Nichols R.A."/>
            <person name="Borrell J.S."/>
        </authorList>
    </citation>
    <scope>NUCLEOTIDE SEQUENCE [LARGE SCALE GENOMIC DNA]</scope>
    <source>
        <strain evidence="2">cv. Maze</strain>
        <tissue evidence="1">Seeds</tissue>
    </source>
</reference>
<keyword evidence="2" id="KW-1185">Reference proteome</keyword>
<dbReference type="EMBL" id="JAQQAF010000006">
    <property type="protein sequence ID" value="KAJ8476757.1"/>
    <property type="molecule type" value="Genomic_DNA"/>
</dbReference>
<evidence type="ECO:0000313" key="1">
    <source>
        <dbReference type="EMBL" id="KAJ8476757.1"/>
    </source>
</evidence>
<organism evidence="1 2">
    <name type="scientific">Ensete ventricosum</name>
    <name type="common">Abyssinian banana</name>
    <name type="synonym">Musa ensete</name>
    <dbReference type="NCBI Taxonomy" id="4639"/>
    <lineage>
        <taxon>Eukaryota</taxon>
        <taxon>Viridiplantae</taxon>
        <taxon>Streptophyta</taxon>
        <taxon>Embryophyta</taxon>
        <taxon>Tracheophyta</taxon>
        <taxon>Spermatophyta</taxon>
        <taxon>Magnoliopsida</taxon>
        <taxon>Liliopsida</taxon>
        <taxon>Zingiberales</taxon>
        <taxon>Musaceae</taxon>
        <taxon>Ensete</taxon>
    </lineage>
</organism>
<gene>
    <name evidence="1" type="ORF">OPV22_020484</name>
</gene>
<sequence>MLLPCFKLACIPKGRRKAAYMMLATQTFSLTLGHNLGRTMSLTGYQSGASCVCCAIDLCAFYISIMLPEATLECCSSGDCADGYEHTVNITFTTLVDEDEEERSLQIYMQVLITKNRVEDSCPSRMLSLPLHVYDPQVNTAIFSTKSIKLLYL</sequence>
<proteinExistence type="predicted"/>